<name>A0A1N7S7H4_9BURK</name>
<gene>
    <name evidence="1" type="ORF">BN2475_420015</name>
</gene>
<sequence length="53" mass="5938">MKDLSISTDRDISVGLVIPQRFTSLPSVVLKRIPAYCSTKRYALLSLVVMKNI</sequence>
<evidence type="ECO:0000313" key="2">
    <source>
        <dbReference type="Proteomes" id="UP000187012"/>
    </source>
</evidence>
<keyword evidence="2" id="KW-1185">Reference proteome</keyword>
<dbReference type="AlphaFoldDB" id="A0A1N7S7H4"/>
<dbReference type="STRING" id="1247936.BN2475_420015"/>
<evidence type="ECO:0000313" key="1">
    <source>
        <dbReference type="EMBL" id="SIT43251.1"/>
    </source>
</evidence>
<proteinExistence type="predicted"/>
<dbReference type="Proteomes" id="UP000187012">
    <property type="component" value="Unassembled WGS sequence"/>
</dbReference>
<accession>A0A1N7S7H4</accession>
<protein>
    <submittedName>
        <fullName evidence="1">Uncharacterized protein</fullName>
    </submittedName>
</protein>
<reference evidence="1 2" key="1">
    <citation type="submission" date="2016-12" db="EMBL/GenBank/DDBJ databases">
        <authorList>
            <person name="Song W.-J."/>
            <person name="Kurnit D.M."/>
        </authorList>
    </citation>
    <scope>NUCLEOTIDE SEQUENCE [LARGE SCALE GENOMIC DNA]</scope>
    <source>
        <strain evidence="1 2">STM7296</strain>
    </source>
</reference>
<dbReference type="EMBL" id="CYGX02000042">
    <property type="protein sequence ID" value="SIT43251.1"/>
    <property type="molecule type" value="Genomic_DNA"/>
</dbReference>
<organism evidence="1 2">
    <name type="scientific">Paraburkholderia ribeironis</name>
    <dbReference type="NCBI Taxonomy" id="1247936"/>
    <lineage>
        <taxon>Bacteria</taxon>
        <taxon>Pseudomonadati</taxon>
        <taxon>Pseudomonadota</taxon>
        <taxon>Betaproteobacteria</taxon>
        <taxon>Burkholderiales</taxon>
        <taxon>Burkholderiaceae</taxon>
        <taxon>Paraburkholderia</taxon>
    </lineage>
</organism>